<proteinExistence type="predicted"/>
<dbReference type="PANTHER" id="PTHR28603">
    <property type="entry name" value="TRANSMEMBRANE PROTEIN 243"/>
    <property type="match status" value="1"/>
</dbReference>
<keyword evidence="1" id="KW-0472">Membrane</keyword>
<name>A0A1I8GLX3_9PLAT</name>
<keyword evidence="2" id="KW-1185">Reference proteome</keyword>
<feature type="transmembrane region" description="Helical" evidence="1">
    <location>
        <begin position="89"/>
        <end position="108"/>
    </location>
</feature>
<sequence>MSSSGRYEPIERPLFGESRATDSLLHYIIAGVVSLSVLLTLVFAFVFPKWPPRGVNIMFAGCIAMLASSHLLLVYWYRQGDLEPRFRRLIYFNSVAIFLLCVCANLYFHNV</sequence>
<keyword evidence="1" id="KW-1133">Transmembrane helix</keyword>
<dbReference type="WBParaSite" id="maker-uti_cns_0002397-snap-gene-0.7-mRNA-1">
    <property type="protein sequence ID" value="maker-uti_cns_0002397-snap-gene-0.7-mRNA-1"/>
    <property type="gene ID" value="maker-uti_cns_0002397-snap-gene-0.7"/>
</dbReference>
<dbReference type="OrthoDB" id="17800at2759"/>
<protein>
    <submittedName>
        <fullName evidence="3 4">Transmembrane protein 243</fullName>
    </submittedName>
</protein>
<dbReference type="WBParaSite" id="maker-uti_cns_0012736-snap-gene-0.3-mRNA-1">
    <property type="protein sequence ID" value="maker-uti_cns_0012736-snap-gene-0.3-mRNA-1"/>
    <property type="gene ID" value="maker-uti_cns_0012736-snap-gene-0.3"/>
</dbReference>
<dbReference type="PANTHER" id="PTHR28603:SF1">
    <property type="entry name" value="TRANSMEMBRANE PROTEIN 243"/>
    <property type="match status" value="1"/>
</dbReference>
<evidence type="ECO:0000313" key="2">
    <source>
        <dbReference type="Proteomes" id="UP000095280"/>
    </source>
</evidence>
<evidence type="ECO:0000313" key="4">
    <source>
        <dbReference type="WBParaSite" id="maker-uti_cns_0012736-snap-gene-0.3-mRNA-1"/>
    </source>
</evidence>
<dbReference type="AlphaFoldDB" id="A0A1I8GLX3"/>
<organism evidence="2 3">
    <name type="scientific">Macrostomum lignano</name>
    <dbReference type="NCBI Taxonomy" id="282301"/>
    <lineage>
        <taxon>Eukaryota</taxon>
        <taxon>Metazoa</taxon>
        <taxon>Spiralia</taxon>
        <taxon>Lophotrochozoa</taxon>
        <taxon>Platyhelminthes</taxon>
        <taxon>Rhabditophora</taxon>
        <taxon>Macrostomorpha</taxon>
        <taxon>Macrostomida</taxon>
        <taxon>Macrostomidae</taxon>
        <taxon>Macrostomum</taxon>
    </lineage>
</organism>
<reference evidence="3 4" key="1">
    <citation type="submission" date="2016-11" db="UniProtKB">
        <authorList>
            <consortium name="WormBaseParasite"/>
        </authorList>
    </citation>
    <scope>IDENTIFICATION</scope>
</reference>
<feature type="transmembrane region" description="Helical" evidence="1">
    <location>
        <begin position="24"/>
        <end position="45"/>
    </location>
</feature>
<keyword evidence="1" id="KW-0812">Transmembrane</keyword>
<accession>A0A1I8GLX3</accession>
<dbReference type="Pfam" id="PF10856">
    <property type="entry name" value="DUF2678"/>
    <property type="match status" value="1"/>
</dbReference>
<evidence type="ECO:0000256" key="1">
    <source>
        <dbReference type="SAM" id="Phobius"/>
    </source>
</evidence>
<dbReference type="InterPro" id="IPR022564">
    <property type="entry name" value="DUF2678"/>
</dbReference>
<feature type="transmembrane region" description="Helical" evidence="1">
    <location>
        <begin position="57"/>
        <end position="77"/>
    </location>
</feature>
<evidence type="ECO:0000313" key="3">
    <source>
        <dbReference type="WBParaSite" id="maker-uti_cns_0002397-snap-gene-0.7-mRNA-1"/>
    </source>
</evidence>
<dbReference type="Proteomes" id="UP000095280">
    <property type="component" value="Unplaced"/>
</dbReference>